<feature type="transmembrane region" description="Helical" evidence="8">
    <location>
        <begin position="164"/>
        <end position="185"/>
    </location>
</feature>
<reference evidence="11 12" key="1">
    <citation type="submission" date="2017-09" db="EMBL/GenBank/DDBJ databases">
        <authorList>
            <person name="Ehlers B."/>
            <person name="Leendertz F.H."/>
        </authorList>
    </citation>
    <scope>NUCLEOTIDE SEQUENCE [LARGE SCALE GENOMIC DNA]</scope>
    <source>
        <strain evidence="11 12">CGMCC 1.10978</strain>
    </source>
</reference>
<gene>
    <name evidence="11" type="ORF">SAMN06296416_103211</name>
</gene>
<dbReference type="EMBL" id="OCND01000003">
    <property type="protein sequence ID" value="SOD54288.1"/>
    <property type="molecule type" value="Genomic_DNA"/>
</dbReference>
<dbReference type="Gene3D" id="3.40.720.10">
    <property type="entry name" value="Alkaline Phosphatase, subunit A"/>
    <property type="match status" value="1"/>
</dbReference>
<evidence type="ECO:0000259" key="10">
    <source>
        <dbReference type="Pfam" id="PF08019"/>
    </source>
</evidence>
<dbReference type="RefSeq" id="WP_097121520.1">
    <property type="nucleotide sequence ID" value="NZ_OCND01000003.1"/>
</dbReference>
<evidence type="ECO:0000256" key="3">
    <source>
        <dbReference type="ARBA" id="ARBA00022519"/>
    </source>
</evidence>
<dbReference type="AlphaFoldDB" id="A0A286D6K9"/>
<dbReference type="PANTHER" id="PTHR30443">
    <property type="entry name" value="INNER MEMBRANE PROTEIN"/>
    <property type="match status" value="1"/>
</dbReference>
<dbReference type="InterPro" id="IPR058130">
    <property type="entry name" value="PEA_transf_C"/>
</dbReference>
<feature type="domain" description="Phosphoethanolamine transferase N-terminal" evidence="10">
    <location>
        <begin position="72"/>
        <end position="219"/>
    </location>
</feature>
<dbReference type="OrthoDB" id="9786870at2"/>
<evidence type="ECO:0000256" key="5">
    <source>
        <dbReference type="ARBA" id="ARBA00022692"/>
    </source>
</evidence>
<dbReference type="GO" id="GO:0009244">
    <property type="term" value="P:lipopolysaccharide core region biosynthetic process"/>
    <property type="evidence" value="ECO:0007669"/>
    <property type="project" value="TreeGrafter"/>
</dbReference>
<dbReference type="Proteomes" id="UP000219374">
    <property type="component" value="Unassembled WGS sequence"/>
</dbReference>
<proteinExistence type="predicted"/>
<dbReference type="InterPro" id="IPR012549">
    <property type="entry name" value="EptA-like_N"/>
</dbReference>
<evidence type="ECO:0000256" key="7">
    <source>
        <dbReference type="ARBA" id="ARBA00023136"/>
    </source>
</evidence>
<evidence type="ECO:0000313" key="12">
    <source>
        <dbReference type="Proteomes" id="UP000219374"/>
    </source>
</evidence>
<feature type="transmembrane region" description="Helical" evidence="8">
    <location>
        <begin position="32"/>
        <end position="51"/>
    </location>
</feature>
<keyword evidence="6 8" id="KW-1133">Transmembrane helix</keyword>
<evidence type="ECO:0000256" key="8">
    <source>
        <dbReference type="SAM" id="Phobius"/>
    </source>
</evidence>
<keyword evidence="12" id="KW-1185">Reference proteome</keyword>
<keyword evidence="3" id="KW-0997">Cell inner membrane</keyword>
<dbReference type="InterPro" id="IPR040423">
    <property type="entry name" value="PEA_transferase"/>
</dbReference>
<keyword evidence="4 11" id="KW-0808">Transferase</keyword>
<feature type="transmembrane region" description="Helical" evidence="8">
    <location>
        <begin position="63"/>
        <end position="84"/>
    </location>
</feature>
<keyword evidence="2" id="KW-1003">Cell membrane</keyword>
<dbReference type="InterPro" id="IPR000917">
    <property type="entry name" value="Sulfatase_N"/>
</dbReference>
<dbReference type="SUPFAM" id="SSF53649">
    <property type="entry name" value="Alkaline phosphatase-like"/>
    <property type="match status" value="1"/>
</dbReference>
<dbReference type="InterPro" id="IPR017850">
    <property type="entry name" value="Alkaline_phosphatase_core_sf"/>
</dbReference>
<feature type="transmembrane region" description="Helical" evidence="8">
    <location>
        <begin position="91"/>
        <end position="112"/>
    </location>
</feature>
<evidence type="ECO:0000256" key="6">
    <source>
        <dbReference type="ARBA" id="ARBA00022989"/>
    </source>
</evidence>
<dbReference type="NCBIfam" id="NF028537">
    <property type="entry name" value="P_eth_NH2_trans"/>
    <property type="match status" value="1"/>
</dbReference>
<feature type="domain" description="Sulfatase N-terminal" evidence="9">
    <location>
        <begin position="249"/>
        <end position="536"/>
    </location>
</feature>
<keyword evidence="5 8" id="KW-0812">Transmembrane</keyword>
<evidence type="ECO:0000313" key="11">
    <source>
        <dbReference type="EMBL" id="SOD54288.1"/>
    </source>
</evidence>
<accession>A0A286D6K9</accession>
<dbReference type="GO" id="GO:0016776">
    <property type="term" value="F:phosphotransferase activity, phosphate group as acceptor"/>
    <property type="evidence" value="ECO:0007669"/>
    <property type="project" value="TreeGrafter"/>
</dbReference>
<evidence type="ECO:0000256" key="4">
    <source>
        <dbReference type="ARBA" id="ARBA00022679"/>
    </source>
</evidence>
<dbReference type="Pfam" id="PF08019">
    <property type="entry name" value="EptA_B_N"/>
    <property type="match status" value="1"/>
</dbReference>
<sequence length="566" mass="62736">MNAKVLPARTPWFWLQRWPAWMRLRPEISSEALILSCSMFFTLFYNAAFWHGAVSQPLQQWKWVLSLGLIVTAAHSLLLGLMVWRWSAKPLLSVLLLLSALAGHYMNAYGVYLDADMVRNVLHTDLKESREILSFDLLPPVLWALVPVTLLWRVRLRARTLSRALLVRTGFLAVVVLTGLAGVLLSTQELSSFLRNHREVRYLVTPANVLVSLTKVMTEQPPGTRTALLPVGLDATGRTLPAGTKPRLLVMVIGETARAQNWGLNGYARQTTPELSQLPVVNFPQVAACGSSTEVSLPCMFSSLGRENYDEKRIRSQQSLLHVLDHAGVATLWRDNQSGCKGVCDGLAYEAMDDSGDPQLCKGGRCLDEVLLRGLPSRLVAASGDTVVVLHQLGNHGPNYFERYPPAFRRFAPVCETAELGKCQSPQIVNAYDNALLYTDHFLARTIAALKEQQSFDAALIYVSDHGESLGEKGLYLHGMPYSIAPREQTRVPMTMWFSPGFQRQTGLDTRCLRQHADAEVSHDYLFHSVLGAMDVATALYRPERDLFAPCRGPGAKLSMTAGAAP</sequence>
<keyword evidence="7 8" id="KW-0472">Membrane</keyword>
<dbReference type="GO" id="GO:0005886">
    <property type="term" value="C:plasma membrane"/>
    <property type="evidence" value="ECO:0007669"/>
    <property type="project" value="UniProtKB-SubCell"/>
</dbReference>
<organism evidence="11 12">
    <name type="scientific">Pseudoxanthomonas wuyuanensis</name>
    <dbReference type="NCBI Taxonomy" id="1073196"/>
    <lineage>
        <taxon>Bacteria</taxon>
        <taxon>Pseudomonadati</taxon>
        <taxon>Pseudomonadota</taxon>
        <taxon>Gammaproteobacteria</taxon>
        <taxon>Lysobacterales</taxon>
        <taxon>Lysobacteraceae</taxon>
        <taxon>Pseudoxanthomonas</taxon>
    </lineage>
</organism>
<feature type="transmembrane region" description="Helical" evidence="8">
    <location>
        <begin position="132"/>
        <end position="152"/>
    </location>
</feature>
<dbReference type="PANTHER" id="PTHR30443:SF0">
    <property type="entry name" value="PHOSPHOETHANOLAMINE TRANSFERASE EPTA"/>
    <property type="match status" value="1"/>
</dbReference>
<evidence type="ECO:0000259" key="9">
    <source>
        <dbReference type="Pfam" id="PF00884"/>
    </source>
</evidence>
<dbReference type="Pfam" id="PF00884">
    <property type="entry name" value="Sulfatase"/>
    <property type="match status" value="1"/>
</dbReference>
<evidence type="ECO:0000256" key="2">
    <source>
        <dbReference type="ARBA" id="ARBA00022475"/>
    </source>
</evidence>
<dbReference type="CDD" id="cd16017">
    <property type="entry name" value="LptA"/>
    <property type="match status" value="1"/>
</dbReference>
<comment type="subcellular location">
    <subcellularLocation>
        <location evidence="1">Cell inner membrane</location>
        <topology evidence="1">Multi-pass membrane protein</topology>
    </subcellularLocation>
</comment>
<protein>
    <submittedName>
        <fullName evidence="11">Phosphatidylethanolamine:Kdo2-lipid A phosphoethanolamine transferase</fullName>
    </submittedName>
</protein>
<name>A0A286D6K9_9GAMM</name>
<evidence type="ECO:0000256" key="1">
    <source>
        <dbReference type="ARBA" id="ARBA00004429"/>
    </source>
</evidence>